<gene>
    <name evidence="1" type="ORF">FN976_14290</name>
</gene>
<reference evidence="1 2" key="1">
    <citation type="submission" date="2019-07" db="EMBL/GenBank/DDBJ databases">
        <title>Caenimonas sedimenti sp. nov., isolated from activated sludge.</title>
        <authorList>
            <person name="Xu J."/>
        </authorList>
    </citation>
    <scope>NUCLEOTIDE SEQUENCE [LARGE SCALE GENOMIC DNA]</scope>
    <source>
        <strain evidence="1 2">HX-9-20</strain>
    </source>
</reference>
<keyword evidence="2" id="KW-1185">Reference proteome</keyword>
<dbReference type="EMBL" id="VOBQ01000011">
    <property type="protein sequence ID" value="TWO70718.1"/>
    <property type="molecule type" value="Genomic_DNA"/>
</dbReference>
<proteinExistence type="predicted"/>
<organism evidence="1 2">
    <name type="scientific">Caenimonas sedimenti</name>
    <dbReference type="NCBI Taxonomy" id="2596921"/>
    <lineage>
        <taxon>Bacteria</taxon>
        <taxon>Pseudomonadati</taxon>
        <taxon>Pseudomonadota</taxon>
        <taxon>Betaproteobacteria</taxon>
        <taxon>Burkholderiales</taxon>
        <taxon>Comamonadaceae</taxon>
        <taxon>Caenimonas</taxon>
    </lineage>
</organism>
<protein>
    <submittedName>
        <fullName evidence="1">Uncharacterized protein</fullName>
    </submittedName>
</protein>
<accession>A0A562ZQY3</accession>
<evidence type="ECO:0000313" key="1">
    <source>
        <dbReference type="EMBL" id="TWO70718.1"/>
    </source>
</evidence>
<dbReference type="Proteomes" id="UP000318199">
    <property type="component" value="Unassembled WGS sequence"/>
</dbReference>
<evidence type="ECO:0000313" key="2">
    <source>
        <dbReference type="Proteomes" id="UP000318199"/>
    </source>
</evidence>
<dbReference type="OrthoDB" id="8912205at2"/>
<name>A0A562ZQY3_9BURK</name>
<dbReference type="AlphaFoldDB" id="A0A562ZQY3"/>
<comment type="caution">
    <text evidence="1">The sequence shown here is derived from an EMBL/GenBank/DDBJ whole genome shotgun (WGS) entry which is preliminary data.</text>
</comment>
<sequence>MERITGPYRGYFIAAYAVPQESRFAGHAWICTDKPETIRDAHRVEQVSSVGVYADQERAVQAAEYQARFIIDGLDPNWEPFTNPGFLVSR</sequence>
<dbReference type="RefSeq" id="WP_145893711.1">
    <property type="nucleotide sequence ID" value="NZ_VOBQ01000011.1"/>
</dbReference>